<feature type="transmembrane region" description="Helical" evidence="9">
    <location>
        <begin position="340"/>
        <end position="361"/>
    </location>
</feature>
<keyword evidence="7 9" id="KW-0472">Membrane</keyword>
<feature type="domain" description="Cation efflux protein cytoplasmic" evidence="11">
    <location>
        <begin position="413"/>
        <end position="475"/>
    </location>
</feature>
<dbReference type="EnsemblMetazoa" id="GPPI029644-RA">
    <property type="protein sequence ID" value="GPPI029644-PA"/>
    <property type="gene ID" value="GPPI029644"/>
</dbReference>
<reference evidence="13" key="1">
    <citation type="submission" date="2015-01" db="EMBL/GenBank/DDBJ databases">
        <authorList>
            <person name="Aksoy S."/>
            <person name="Warren W."/>
            <person name="Wilson R.K."/>
        </authorList>
    </citation>
    <scope>NUCLEOTIDE SEQUENCE [LARGE SCALE GENOMIC DNA]</scope>
    <source>
        <strain evidence="13">IAEA</strain>
    </source>
</reference>
<evidence type="ECO:0000256" key="8">
    <source>
        <dbReference type="SAM" id="MobiDB-lite"/>
    </source>
</evidence>
<dbReference type="SUPFAM" id="SSF161111">
    <property type="entry name" value="Cation efflux protein transmembrane domain-like"/>
    <property type="match status" value="1"/>
</dbReference>
<proteinExistence type="inferred from homology"/>
<accession>A0A1B0BGV5</accession>
<sequence>MLDTCCSSYSPFISLQSILSVKNHTYIYIHIHIYIYIYIYIYPIFFYKKISISSRKPHNVLRTIQGIMPIKRLFYRFQPAPLYIVLILSICYFSVQLILSHITHALTLLMASYHMLCNIFALAGSIVTIKHNLYNNNTGEKDYFSNECQKANVTDITRDKSDAIQSDENLKAKKATILQQTTEQEEEAKLTIASKRREIKIRNTFGWARIEILTMLIVCITLISLSFSLLVEGLQTLVHIDHQDSMHLPMLVTILGLVGLLLNGFTYLTIGGYTLHQGNFLHITPTGAVIQESNSYKIDLSKENSINETPQLKQELKKEFQDVYNNNNNNNNKRQGAAELLRDVSSTIFVIVCGIIVHFAADKEHTAKFIDPILSIFSCVLVVALSYPYMKKACLILLQTIPDTIDMDNFERSLITKFPQIVSYHDLHIWQLSSHKYIATVHIVFQNSKLYNKTIDDVSAYFHEYSIAHVTIQPEFSNGKTPSSSTECLMHCTNPDCVDKVCCKDSLTDLTDISVSPGGNTQIPNKKSNGKYKNKQQSGKKTSMVNNGKTRIPTPTLSVIGNERSKSLTNATEETLQTPNPDETEKTENTNLSQTKTNAKTSTNVNAIATSSSSSSSTGDSTNDSNDTKC</sequence>
<name>A0A1B0BGV5_9MUSC</name>
<dbReference type="STRING" id="67801.A0A1B0BGV5"/>
<feature type="transmembrane region" description="Helical" evidence="9">
    <location>
        <begin position="206"/>
        <end position="230"/>
    </location>
</feature>
<protein>
    <recommendedName>
        <fullName evidence="14">Cation efflux protein cytoplasmic domain-containing protein</fullName>
    </recommendedName>
</protein>
<dbReference type="SUPFAM" id="SSF160240">
    <property type="entry name" value="Cation efflux protein cytoplasmic domain-like"/>
    <property type="match status" value="1"/>
</dbReference>
<keyword evidence="6 9" id="KW-1133">Transmembrane helix</keyword>
<comment type="subcellular location">
    <subcellularLocation>
        <location evidence="1">Membrane</location>
        <topology evidence="1">Multi-pass membrane protein</topology>
    </subcellularLocation>
</comment>
<reference evidence="12" key="2">
    <citation type="submission" date="2020-05" db="UniProtKB">
        <authorList>
            <consortium name="EnsemblMetazoa"/>
        </authorList>
    </citation>
    <scope>IDENTIFICATION</scope>
    <source>
        <strain evidence="12">IAEA</strain>
    </source>
</reference>
<feature type="compositionally biased region" description="Polar residues" evidence="8">
    <location>
        <begin position="535"/>
        <end position="559"/>
    </location>
</feature>
<feature type="transmembrane region" description="Helical" evidence="9">
    <location>
        <begin position="373"/>
        <end position="390"/>
    </location>
</feature>
<evidence type="ECO:0000256" key="3">
    <source>
        <dbReference type="ARBA" id="ARBA00022448"/>
    </source>
</evidence>
<feature type="compositionally biased region" description="Polar residues" evidence="8">
    <location>
        <begin position="567"/>
        <end position="581"/>
    </location>
</feature>
<keyword evidence="4 9" id="KW-0812">Transmembrane</keyword>
<feature type="region of interest" description="Disordered" evidence="8">
    <location>
        <begin position="514"/>
        <end position="630"/>
    </location>
</feature>
<dbReference type="InterPro" id="IPR027470">
    <property type="entry name" value="Cation_efflux_CTD"/>
</dbReference>
<dbReference type="PANTHER" id="PTHR45820">
    <property type="entry name" value="FI23527P1"/>
    <property type="match status" value="1"/>
</dbReference>
<comment type="similarity">
    <text evidence="2">Belongs to the cation diffusion facilitator (CDF) transporter (TC 2.A.4) family. SLC30A subfamily.</text>
</comment>
<keyword evidence="13" id="KW-1185">Reference proteome</keyword>
<dbReference type="VEuPathDB" id="VectorBase:GPPI029644"/>
<dbReference type="PANTHER" id="PTHR45820:SF9">
    <property type="entry name" value="FI23527P1"/>
    <property type="match status" value="1"/>
</dbReference>
<keyword evidence="5" id="KW-0862">Zinc</keyword>
<feature type="compositionally biased region" description="Low complexity" evidence="8">
    <location>
        <begin position="601"/>
        <end position="630"/>
    </location>
</feature>
<evidence type="ECO:0000256" key="7">
    <source>
        <dbReference type="ARBA" id="ARBA00023136"/>
    </source>
</evidence>
<feature type="transmembrane region" description="Helical" evidence="9">
    <location>
        <begin position="80"/>
        <end position="99"/>
    </location>
</feature>
<evidence type="ECO:0000313" key="12">
    <source>
        <dbReference type="EnsemblMetazoa" id="GPPI029644-PA"/>
    </source>
</evidence>
<evidence type="ECO:0000256" key="1">
    <source>
        <dbReference type="ARBA" id="ARBA00004141"/>
    </source>
</evidence>
<evidence type="ECO:0000259" key="11">
    <source>
        <dbReference type="Pfam" id="PF16916"/>
    </source>
</evidence>
<evidence type="ECO:0000256" key="4">
    <source>
        <dbReference type="ARBA" id="ARBA00022692"/>
    </source>
</evidence>
<feature type="compositionally biased region" description="Polar residues" evidence="8">
    <location>
        <begin position="589"/>
        <end position="600"/>
    </location>
</feature>
<dbReference type="GO" id="GO:0010312">
    <property type="term" value="P:detoxification of zinc ion"/>
    <property type="evidence" value="ECO:0007669"/>
    <property type="project" value="TreeGrafter"/>
</dbReference>
<feature type="transmembrane region" description="Helical" evidence="9">
    <location>
        <begin position="105"/>
        <end position="127"/>
    </location>
</feature>
<dbReference type="Pfam" id="PF01545">
    <property type="entry name" value="Cation_efflux"/>
    <property type="match status" value="1"/>
</dbReference>
<dbReference type="GO" id="GO:0005385">
    <property type="term" value="F:zinc ion transmembrane transporter activity"/>
    <property type="evidence" value="ECO:0007669"/>
    <property type="project" value="TreeGrafter"/>
</dbReference>
<feature type="compositionally biased region" description="Polar residues" evidence="8">
    <location>
        <begin position="514"/>
        <end position="527"/>
    </location>
</feature>
<dbReference type="GO" id="GO:0016020">
    <property type="term" value="C:membrane"/>
    <property type="evidence" value="ECO:0007669"/>
    <property type="project" value="UniProtKB-SubCell"/>
</dbReference>
<dbReference type="InterPro" id="IPR027469">
    <property type="entry name" value="Cation_efflux_TMD_sf"/>
</dbReference>
<dbReference type="EMBL" id="JXJN01014012">
    <property type="status" value="NOT_ANNOTATED_CDS"/>
    <property type="molecule type" value="Genomic_DNA"/>
</dbReference>
<keyword evidence="3" id="KW-0813">Transport</keyword>
<dbReference type="AlphaFoldDB" id="A0A1B0BGV5"/>
<dbReference type="InterPro" id="IPR002524">
    <property type="entry name" value="Cation_efflux"/>
</dbReference>
<dbReference type="Proteomes" id="UP000092460">
    <property type="component" value="Unassembled WGS sequence"/>
</dbReference>
<organism evidence="12 13">
    <name type="scientific">Glossina palpalis gambiensis</name>
    <dbReference type="NCBI Taxonomy" id="67801"/>
    <lineage>
        <taxon>Eukaryota</taxon>
        <taxon>Metazoa</taxon>
        <taxon>Ecdysozoa</taxon>
        <taxon>Arthropoda</taxon>
        <taxon>Hexapoda</taxon>
        <taxon>Insecta</taxon>
        <taxon>Pterygota</taxon>
        <taxon>Neoptera</taxon>
        <taxon>Endopterygota</taxon>
        <taxon>Diptera</taxon>
        <taxon>Brachycera</taxon>
        <taxon>Muscomorpha</taxon>
        <taxon>Hippoboscoidea</taxon>
        <taxon>Glossinidae</taxon>
        <taxon>Glossina</taxon>
    </lineage>
</organism>
<evidence type="ECO:0000313" key="13">
    <source>
        <dbReference type="Proteomes" id="UP000092460"/>
    </source>
</evidence>
<feature type="transmembrane region" description="Helical" evidence="9">
    <location>
        <begin position="250"/>
        <end position="270"/>
    </location>
</feature>
<dbReference type="GO" id="GO:0006882">
    <property type="term" value="P:intracellular zinc ion homeostasis"/>
    <property type="evidence" value="ECO:0007669"/>
    <property type="project" value="TreeGrafter"/>
</dbReference>
<dbReference type="EMBL" id="JXJN01014013">
    <property type="status" value="NOT_ANNOTATED_CDS"/>
    <property type="molecule type" value="Genomic_DNA"/>
</dbReference>
<dbReference type="InterPro" id="IPR036837">
    <property type="entry name" value="Cation_efflux_CTD_sf"/>
</dbReference>
<dbReference type="NCBIfam" id="TIGR01297">
    <property type="entry name" value="CDF"/>
    <property type="match status" value="1"/>
</dbReference>
<dbReference type="Pfam" id="PF16916">
    <property type="entry name" value="ZT_dimer"/>
    <property type="match status" value="1"/>
</dbReference>
<feature type="domain" description="Cation efflux protein transmembrane" evidence="10">
    <location>
        <begin position="194"/>
        <end position="398"/>
    </location>
</feature>
<evidence type="ECO:0000256" key="2">
    <source>
        <dbReference type="ARBA" id="ARBA00008873"/>
    </source>
</evidence>
<evidence type="ECO:0000256" key="9">
    <source>
        <dbReference type="SAM" id="Phobius"/>
    </source>
</evidence>
<evidence type="ECO:0008006" key="14">
    <source>
        <dbReference type="Google" id="ProtNLM"/>
    </source>
</evidence>
<feature type="transmembrane region" description="Helical" evidence="9">
    <location>
        <begin position="27"/>
        <end position="47"/>
    </location>
</feature>
<dbReference type="Gene3D" id="1.20.1510.10">
    <property type="entry name" value="Cation efflux protein transmembrane domain"/>
    <property type="match status" value="1"/>
</dbReference>
<evidence type="ECO:0000256" key="5">
    <source>
        <dbReference type="ARBA" id="ARBA00022833"/>
    </source>
</evidence>
<dbReference type="InterPro" id="IPR058533">
    <property type="entry name" value="Cation_efflux_TM"/>
</dbReference>
<evidence type="ECO:0000256" key="6">
    <source>
        <dbReference type="ARBA" id="ARBA00022989"/>
    </source>
</evidence>
<evidence type="ECO:0000259" key="10">
    <source>
        <dbReference type="Pfam" id="PF01545"/>
    </source>
</evidence>